<comment type="pathway">
    <text evidence="4">Amino-acid biosynthesis; L-threonine biosynthesis; L-threonine from L-aspartate: step 3/5.</text>
</comment>
<evidence type="ECO:0000256" key="12">
    <source>
        <dbReference type="ARBA" id="ARBA00022697"/>
    </source>
</evidence>
<keyword evidence="12" id="KW-0791">Threonine biosynthesis</keyword>
<dbReference type="Gene3D" id="3.30.360.10">
    <property type="entry name" value="Dihydrodipicolinate Reductase, domain 2"/>
    <property type="match status" value="1"/>
</dbReference>
<dbReference type="PANTHER" id="PTHR43070:SF3">
    <property type="entry name" value="HOMOSERINE DEHYDROGENASE"/>
    <property type="match status" value="1"/>
</dbReference>
<keyword evidence="13" id="KW-0479">Metal-binding</keyword>
<dbReference type="GO" id="GO:0004412">
    <property type="term" value="F:homoserine dehydrogenase activity"/>
    <property type="evidence" value="ECO:0007669"/>
    <property type="project" value="UniProtKB-EC"/>
</dbReference>
<keyword evidence="22" id="KW-0511">Multifunctional enzyme</keyword>
<dbReference type="GO" id="GO:0009089">
    <property type="term" value="P:lysine biosynthetic process via diaminopimelate"/>
    <property type="evidence" value="ECO:0007669"/>
    <property type="project" value="UniProtKB-UniPathway"/>
</dbReference>
<evidence type="ECO:0000259" key="30">
    <source>
        <dbReference type="Pfam" id="PF03447"/>
    </source>
</evidence>
<dbReference type="InterPro" id="IPR036291">
    <property type="entry name" value="NAD(P)-bd_dom_sf"/>
</dbReference>
<name>A0A084SZ84_9BACT</name>
<comment type="catalytic activity">
    <reaction evidence="24">
        <text>L-aspartate + ATP = 4-phospho-L-aspartate + ADP</text>
        <dbReference type="Rhea" id="RHEA:23776"/>
        <dbReference type="ChEBI" id="CHEBI:29991"/>
        <dbReference type="ChEBI" id="CHEBI:30616"/>
        <dbReference type="ChEBI" id="CHEBI:57535"/>
        <dbReference type="ChEBI" id="CHEBI:456216"/>
        <dbReference type="EC" id="2.7.2.4"/>
    </reaction>
    <physiologicalReaction direction="left-to-right" evidence="24">
        <dbReference type="Rhea" id="RHEA:23777"/>
    </physiologicalReaction>
</comment>
<sequence length="839" mass="89276">MSSNPSHPAASRPWCVYKFGGSSVGTPGRLPRVLSLISEAQRPLAVVVSALGDTTDWLISAANAAARGDAVGSGAELSRVRGLARSIAGTVLEGAVLTAHEKTVEQLLAPIERLLTGVELTRECTPATLDEVLSVGERISSELVARALTARGIPALAVDARSFLVTDETAGAARVDIEASRARLTPLLPGWEGKVPVITGFIARSHQGRTTTLGRNGSDYTATLLSWLLGARQVTVWTDVPGVMTADPALVADAYPVPRMTYAEALELAHFGTRMFHPRTMIPLLESGAALHIRGTTEPDAPGTRIDAEGNPDPHRPTSVTSLERLALLHVESLRPTLSEPLGHRVLQALEAARITVWGGTLSALAPSISLVVPQAQAERAHAVLEEALRGERERREVRVPPPHAPVTLVTLVAESMGHRPNVAGRFFHALGNVGVNVRAILQGASSRSVSCAVDAEDTAVAVRTVHSAFNLNETEINVLLVGKGTVGGRLLAQLAENATTLKARHGVSLRLVGVVDSRRALFEPQGLPPSEVHARLAEVSPGSTTPPDVKPLLDRLSRLSVPVLVDCTAADGIETLYAEAFRRGIHVVAANKKPLARPWKECESLQALARAHFRTWHYETTVGASLPVIETLKNLVRTGDRVERIEGCFSGSLGAICHALMDGVPLSQAVRTARANGYTEPHPRDDLSGLDVARKALILARELGLELELEDVAVEPLVPPEHLREEDPETFLRTLGSLDADVGAQVSRYRAAGRSLRYLAQILPNAPGGPRVKVGPVAVDAAHPATGLKGAEAMVSFFTERYREFPLIVRGAGAGGDVTAAGVLADILRLAQNVRGRR</sequence>
<evidence type="ECO:0000256" key="6">
    <source>
        <dbReference type="ARBA" id="ARBA00005139"/>
    </source>
</evidence>
<feature type="domain" description="Aspartokinase ACT" evidence="31">
    <location>
        <begin position="410"/>
        <end position="470"/>
    </location>
</feature>
<evidence type="ECO:0000256" key="1">
    <source>
        <dbReference type="ARBA" id="ARBA00001920"/>
    </source>
</evidence>
<dbReference type="PIRSF" id="PIRSF000727">
    <property type="entry name" value="ThrA"/>
    <property type="match status" value="1"/>
</dbReference>
<comment type="pathway">
    <text evidence="5">Amino-acid biosynthesis; L-methionine biosynthesis via de novo pathway; L-homoserine from L-aspartate: step 3/3.</text>
</comment>
<evidence type="ECO:0000256" key="26">
    <source>
        <dbReference type="ARBA" id="ARBA00049031"/>
    </source>
</evidence>
<dbReference type="CDD" id="cd04243">
    <property type="entry name" value="AAK_AK-HSDH-like"/>
    <property type="match status" value="1"/>
</dbReference>
<comment type="similarity">
    <text evidence="7">In the C-terminal section; belongs to the homoserine dehydrogenase family.</text>
</comment>
<dbReference type="SUPFAM" id="SSF51735">
    <property type="entry name" value="NAD(P)-binding Rossmann-fold domains"/>
    <property type="match status" value="1"/>
</dbReference>
<evidence type="ECO:0000313" key="33">
    <source>
        <dbReference type="Proteomes" id="UP000028547"/>
    </source>
</evidence>
<comment type="subunit">
    <text evidence="9">Homotetramer.</text>
</comment>
<dbReference type="UniPathway" id="UPA00050">
    <property type="reaction ID" value="UER00063"/>
</dbReference>
<keyword evidence="15 32" id="KW-0418">Kinase</keyword>
<dbReference type="GO" id="GO:0046872">
    <property type="term" value="F:metal ion binding"/>
    <property type="evidence" value="ECO:0007669"/>
    <property type="project" value="UniProtKB-KW"/>
</dbReference>
<keyword evidence="18" id="KW-0560">Oxidoreductase</keyword>
<keyword evidence="11" id="KW-0808">Transferase</keyword>
<evidence type="ECO:0000256" key="10">
    <source>
        <dbReference type="ARBA" id="ARBA00022605"/>
    </source>
</evidence>
<dbReference type="GO" id="GO:0050661">
    <property type="term" value="F:NADP binding"/>
    <property type="evidence" value="ECO:0007669"/>
    <property type="project" value="InterPro"/>
</dbReference>
<dbReference type="Pfam" id="PF03447">
    <property type="entry name" value="NAD_binding_3"/>
    <property type="match status" value="1"/>
</dbReference>
<feature type="domain" description="Homoserine dehydrogenase catalytic" evidence="29">
    <location>
        <begin position="628"/>
        <end position="829"/>
    </location>
</feature>
<dbReference type="GO" id="GO:0009090">
    <property type="term" value="P:homoserine biosynthetic process"/>
    <property type="evidence" value="ECO:0007669"/>
    <property type="project" value="UniProtKB-ARBA"/>
</dbReference>
<evidence type="ECO:0000256" key="15">
    <source>
        <dbReference type="ARBA" id="ARBA00022777"/>
    </source>
</evidence>
<dbReference type="UniPathway" id="UPA00034">
    <property type="reaction ID" value="UER00015"/>
</dbReference>
<keyword evidence="14" id="KW-0547">Nucleotide-binding</keyword>
<comment type="caution">
    <text evidence="32">The sequence shown here is derived from an EMBL/GenBank/DDBJ whole genome shotgun (WGS) entry which is preliminary data.</text>
</comment>
<evidence type="ECO:0000256" key="19">
    <source>
        <dbReference type="ARBA" id="ARBA00023027"/>
    </source>
</evidence>
<evidence type="ECO:0000256" key="23">
    <source>
        <dbReference type="ARBA" id="ARBA00044938"/>
    </source>
</evidence>
<evidence type="ECO:0000256" key="4">
    <source>
        <dbReference type="ARBA" id="ARBA00005056"/>
    </source>
</evidence>
<comment type="pathway">
    <text evidence="6">Amino-acid biosynthesis; L-threonine biosynthesis; L-threonine from L-aspartate: step 1/5.</text>
</comment>
<evidence type="ECO:0000256" key="2">
    <source>
        <dbReference type="ARBA" id="ARBA00004766"/>
    </source>
</evidence>
<dbReference type="SUPFAM" id="SSF55021">
    <property type="entry name" value="ACT-like"/>
    <property type="match status" value="1"/>
</dbReference>
<evidence type="ECO:0000256" key="8">
    <source>
        <dbReference type="ARBA" id="ARBA00010046"/>
    </source>
</evidence>
<dbReference type="Pfam" id="PF00696">
    <property type="entry name" value="AA_kinase"/>
    <property type="match status" value="1"/>
</dbReference>
<comment type="catalytic activity">
    <reaction evidence="25">
        <text>L-homoserine + NADP(+) = L-aspartate 4-semialdehyde + NADPH + H(+)</text>
        <dbReference type="Rhea" id="RHEA:15761"/>
        <dbReference type="ChEBI" id="CHEBI:15378"/>
        <dbReference type="ChEBI" id="CHEBI:57476"/>
        <dbReference type="ChEBI" id="CHEBI:57783"/>
        <dbReference type="ChEBI" id="CHEBI:58349"/>
        <dbReference type="ChEBI" id="CHEBI:537519"/>
        <dbReference type="EC" id="1.1.1.3"/>
    </reaction>
    <physiologicalReaction direction="right-to-left" evidence="25">
        <dbReference type="Rhea" id="RHEA:15763"/>
    </physiologicalReaction>
</comment>
<evidence type="ECO:0000256" key="17">
    <source>
        <dbReference type="ARBA" id="ARBA00022857"/>
    </source>
</evidence>
<comment type="pathway">
    <text evidence="2">Amino-acid biosynthesis; L-lysine biosynthesis via DAP pathway; (S)-tetrahydrodipicolinate from L-aspartate: step 1/4.</text>
</comment>
<evidence type="ECO:0000259" key="28">
    <source>
        <dbReference type="Pfam" id="PF00696"/>
    </source>
</evidence>
<evidence type="ECO:0000256" key="3">
    <source>
        <dbReference type="ARBA" id="ARBA00004986"/>
    </source>
</evidence>
<evidence type="ECO:0000256" key="14">
    <source>
        <dbReference type="ARBA" id="ARBA00022741"/>
    </source>
</evidence>
<evidence type="ECO:0000256" key="24">
    <source>
        <dbReference type="ARBA" id="ARBA00048561"/>
    </source>
</evidence>
<dbReference type="FunFam" id="3.30.360.10:FF:000006">
    <property type="entry name" value="Bifunctional aspartokinase/homoserine dehydrogenase"/>
    <property type="match status" value="1"/>
</dbReference>
<evidence type="ECO:0000313" key="32">
    <source>
        <dbReference type="EMBL" id="KFA93769.1"/>
    </source>
</evidence>
<evidence type="ECO:0000256" key="11">
    <source>
        <dbReference type="ARBA" id="ARBA00022679"/>
    </source>
</evidence>
<dbReference type="Pfam" id="PF00742">
    <property type="entry name" value="Homoserine_dh"/>
    <property type="match status" value="1"/>
</dbReference>
<dbReference type="InterPro" id="IPR036393">
    <property type="entry name" value="AceGlu_kinase-like_sf"/>
</dbReference>
<evidence type="ECO:0000256" key="13">
    <source>
        <dbReference type="ARBA" id="ARBA00022723"/>
    </source>
</evidence>
<comment type="function">
    <text evidence="23">Bifunctional aspartate kinase and homoserine dehydrogenase that catalyzes the first and the third steps toward the synthesis of lysine, methionine and threonine from aspartate.</text>
</comment>
<proteinExistence type="inferred from homology"/>
<keyword evidence="19" id="KW-0520">NAD</keyword>
<organism evidence="32 33">
    <name type="scientific">Archangium violaceum Cb vi76</name>
    <dbReference type="NCBI Taxonomy" id="1406225"/>
    <lineage>
        <taxon>Bacteria</taxon>
        <taxon>Pseudomonadati</taxon>
        <taxon>Myxococcota</taxon>
        <taxon>Myxococcia</taxon>
        <taxon>Myxococcales</taxon>
        <taxon>Cystobacterineae</taxon>
        <taxon>Archangiaceae</taxon>
        <taxon>Archangium</taxon>
    </lineage>
</organism>
<keyword evidence="21" id="KW-0486">Methionine biosynthesis</keyword>
<dbReference type="GO" id="GO:0005524">
    <property type="term" value="F:ATP binding"/>
    <property type="evidence" value="ECO:0007669"/>
    <property type="project" value="UniProtKB-KW"/>
</dbReference>
<evidence type="ECO:0000256" key="7">
    <source>
        <dbReference type="ARBA" id="ARBA00007952"/>
    </source>
</evidence>
<dbReference type="InterPro" id="IPR049638">
    <property type="entry name" value="AK-HD"/>
</dbReference>
<dbReference type="CDD" id="cd04892">
    <property type="entry name" value="ACT_AK-like_2"/>
    <property type="match status" value="1"/>
</dbReference>
<comment type="cofactor">
    <cofactor evidence="1">
        <name>a metal cation</name>
        <dbReference type="ChEBI" id="CHEBI:25213"/>
    </cofactor>
</comment>
<dbReference type="NCBIfam" id="NF006959">
    <property type="entry name" value="PRK09436.1"/>
    <property type="match status" value="1"/>
</dbReference>
<dbReference type="Pfam" id="PF22468">
    <property type="entry name" value="ACT_9"/>
    <property type="match status" value="1"/>
</dbReference>
<evidence type="ECO:0000256" key="18">
    <source>
        <dbReference type="ARBA" id="ARBA00023002"/>
    </source>
</evidence>
<feature type="region of interest" description="Disordered" evidence="27">
    <location>
        <begin position="295"/>
        <end position="318"/>
    </location>
</feature>
<feature type="domain" description="Aspartate/glutamate/uridylate kinase" evidence="28">
    <location>
        <begin position="14"/>
        <end position="294"/>
    </location>
</feature>
<keyword evidence="16" id="KW-0067">ATP-binding</keyword>
<feature type="domain" description="Aspartate/homoserine dehydrogenase NAD-binding" evidence="30">
    <location>
        <begin position="483"/>
        <end position="620"/>
    </location>
</feature>
<dbReference type="GO" id="GO:0009088">
    <property type="term" value="P:threonine biosynthetic process"/>
    <property type="evidence" value="ECO:0007669"/>
    <property type="project" value="UniProtKB-UniPathway"/>
</dbReference>
<evidence type="ECO:0000256" key="9">
    <source>
        <dbReference type="ARBA" id="ARBA00011881"/>
    </source>
</evidence>
<dbReference type="EMBL" id="JPMI01000041">
    <property type="protein sequence ID" value="KFA93769.1"/>
    <property type="molecule type" value="Genomic_DNA"/>
</dbReference>
<dbReference type="InterPro" id="IPR054352">
    <property type="entry name" value="ACT_Aspartokinase"/>
</dbReference>
<dbReference type="GO" id="GO:0009086">
    <property type="term" value="P:methionine biosynthetic process"/>
    <property type="evidence" value="ECO:0007669"/>
    <property type="project" value="UniProtKB-KW"/>
</dbReference>
<dbReference type="InterPro" id="IPR001048">
    <property type="entry name" value="Asp/Glu/Uridylate_kinase"/>
</dbReference>
<evidence type="ECO:0000256" key="16">
    <source>
        <dbReference type="ARBA" id="ARBA00022840"/>
    </source>
</evidence>
<dbReference type="InterPro" id="IPR001341">
    <property type="entry name" value="Asp_kinase"/>
</dbReference>
<keyword evidence="20" id="KW-0915">Sodium</keyword>
<accession>A0A084SZ84</accession>
<evidence type="ECO:0000256" key="21">
    <source>
        <dbReference type="ARBA" id="ARBA00023167"/>
    </source>
</evidence>
<evidence type="ECO:0000256" key="20">
    <source>
        <dbReference type="ARBA" id="ARBA00023053"/>
    </source>
</evidence>
<comment type="similarity">
    <text evidence="8">In the N-terminal section; belongs to the aspartokinase family.</text>
</comment>
<dbReference type="RefSeq" id="WP_043391263.1">
    <property type="nucleotide sequence ID" value="NZ_JPMI01000041.1"/>
</dbReference>
<comment type="catalytic activity">
    <reaction evidence="26">
        <text>L-homoserine + NAD(+) = L-aspartate 4-semialdehyde + NADH + H(+)</text>
        <dbReference type="Rhea" id="RHEA:15757"/>
        <dbReference type="ChEBI" id="CHEBI:15378"/>
        <dbReference type="ChEBI" id="CHEBI:57476"/>
        <dbReference type="ChEBI" id="CHEBI:57540"/>
        <dbReference type="ChEBI" id="CHEBI:57945"/>
        <dbReference type="ChEBI" id="CHEBI:537519"/>
        <dbReference type="EC" id="1.1.1.3"/>
    </reaction>
    <physiologicalReaction direction="right-to-left" evidence="26">
        <dbReference type="Rhea" id="RHEA:15759"/>
    </physiologicalReaction>
</comment>
<evidence type="ECO:0000259" key="31">
    <source>
        <dbReference type="Pfam" id="PF22468"/>
    </source>
</evidence>
<dbReference type="PROSITE" id="PS00324">
    <property type="entry name" value="ASPARTOKINASE"/>
    <property type="match status" value="1"/>
</dbReference>
<evidence type="ECO:0000256" key="25">
    <source>
        <dbReference type="ARBA" id="ARBA00048841"/>
    </source>
</evidence>
<evidence type="ECO:0000256" key="22">
    <source>
        <dbReference type="ARBA" id="ARBA00023268"/>
    </source>
</evidence>
<dbReference type="GO" id="GO:0004072">
    <property type="term" value="F:aspartate kinase activity"/>
    <property type="evidence" value="ECO:0007669"/>
    <property type="project" value="UniProtKB-EC"/>
</dbReference>
<dbReference type="Proteomes" id="UP000028547">
    <property type="component" value="Unassembled WGS sequence"/>
</dbReference>
<evidence type="ECO:0000259" key="29">
    <source>
        <dbReference type="Pfam" id="PF00742"/>
    </source>
</evidence>
<dbReference type="NCBIfam" id="TIGR00657">
    <property type="entry name" value="asp_kinases"/>
    <property type="match status" value="1"/>
</dbReference>
<dbReference type="Gene3D" id="3.30.2130.10">
    <property type="entry name" value="VC0802-like"/>
    <property type="match status" value="1"/>
</dbReference>
<gene>
    <name evidence="32" type="ORF">Q664_07140</name>
</gene>
<reference evidence="32 33" key="1">
    <citation type="submission" date="2014-07" db="EMBL/GenBank/DDBJ databases">
        <title>Draft Genome Sequence of Gephyronic Acid Producer, Cystobacter violaceus Strain Cb vi76.</title>
        <authorList>
            <person name="Stevens D.C."/>
            <person name="Young J."/>
            <person name="Carmichael R."/>
            <person name="Tan J."/>
            <person name="Taylor R.E."/>
        </authorList>
    </citation>
    <scope>NUCLEOTIDE SEQUENCE [LARGE SCALE GENOMIC DNA]</scope>
    <source>
        <strain evidence="32 33">Cb vi76</strain>
    </source>
</reference>
<evidence type="ECO:0000256" key="5">
    <source>
        <dbReference type="ARBA" id="ARBA00005062"/>
    </source>
</evidence>
<dbReference type="InterPro" id="IPR045865">
    <property type="entry name" value="ACT-like_dom_sf"/>
</dbReference>
<feature type="compositionally biased region" description="Basic and acidic residues" evidence="27">
    <location>
        <begin position="306"/>
        <end position="316"/>
    </location>
</feature>
<dbReference type="Gene3D" id="3.40.1160.10">
    <property type="entry name" value="Acetylglutamate kinase-like"/>
    <property type="match status" value="1"/>
</dbReference>
<keyword evidence="10" id="KW-0028">Amino-acid biosynthesis</keyword>
<dbReference type="SUPFAM" id="SSF53633">
    <property type="entry name" value="Carbamate kinase-like"/>
    <property type="match status" value="1"/>
</dbReference>
<keyword evidence="17" id="KW-0521">NADP</keyword>
<dbReference type="PANTHER" id="PTHR43070">
    <property type="match status" value="1"/>
</dbReference>
<protein>
    <submittedName>
        <fullName evidence="32">Aspartate kinase</fullName>
    </submittedName>
</protein>
<comment type="pathway">
    <text evidence="3">Amino-acid biosynthesis; L-methionine biosynthesis via de novo pathway; L-homoserine from L-aspartate: step 1/3.</text>
</comment>
<dbReference type="UniPathway" id="UPA00051">
    <property type="reaction ID" value="UER00462"/>
</dbReference>
<dbReference type="InterPro" id="IPR001342">
    <property type="entry name" value="HDH_cat"/>
</dbReference>
<dbReference type="InterPro" id="IPR018042">
    <property type="entry name" value="Aspartate_kinase_CS"/>
</dbReference>
<dbReference type="InterPro" id="IPR011147">
    <property type="entry name" value="Bifunc_Aspkin/hSer_DH"/>
</dbReference>
<dbReference type="SUPFAM" id="SSF55347">
    <property type="entry name" value="Glyceraldehyde-3-phosphate dehydrogenase-like, C-terminal domain"/>
    <property type="match status" value="1"/>
</dbReference>
<dbReference type="InterPro" id="IPR005106">
    <property type="entry name" value="Asp/hSer_DH_NAD-bd"/>
</dbReference>
<evidence type="ECO:0000256" key="27">
    <source>
        <dbReference type="SAM" id="MobiDB-lite"/>
    </source>
</evidence>
<dbReference type="AlphaFoldDB" id="A0A084SZ84"/>
<dbReference type="Gene3D" id="3.40.50.720">
    <property type="entry name" value="NAD(P)-binding Rossmann-like Domain"/>
    <property type="match status" value="1"/>
</dbReference>